<organism evidence="2 3">
    <name type="scientific">Daphnia magna</name>
    <dbReference type="NCBI Taxonomy" id="35525"/>
    <lineage>
        <taxon>Eukaryota</taxon>
        <taxon>Metazoa</taxon>
        <taxon>Ecdysozoa</taxon>
        <taxon>Arthropoda</taxon>
        <taxon>Crustacea</taxon>
        <taxon>Branchiopoda</taxon>
        <taxon>Diplostraca</taxon>
        <taxon>Cladocera</taxon>
        <taxon>Anomopoda</taxon>
        <taxon>Daphniidae</taxon>
        <taxon>Daphnia</taxon>
    </lineage>
</organism>
<protein>
    <submittedName>
        <fullName evidence="2">Uncharacterized protein</fullName>
    </submittedName>
</protein>
<evidence type="ECO:0000313" key="3">
    <source>
        <dbReference type="Proteomes" id="UP001234178"/>
    </source>
</evidence>
<name>A0ABR0B0L4_9CRUS</name>
<accession>A0ABR0B0L4</accession>
<comment type="caution">
    <text evidence="2">The sequence shown here is derived from an EMBL/GenBank/DDBJ whole genome shotgun (WGS) entry which is preliminary data.</text>
</comment>
<sequence length="278" mass="30837">MQTKTNPRLPSCHRDPSRRLHSPPDVSTALPGGESTANSRTPDSKISTYRENLAVSLTALHQQQLQCTAMAAVTKLIRPSNFRGSPTEDARQWLESYETISTYNSWGDADQRNIFTVQSTSEELLDYSETCVLNLDEIDFGSSEIWQSNCNGTNFDTGPAVTKEAYDACHRELYFQAGDLLLVWKPFPRSEKIRKASSALATPAPVNYEVISETGRGKSDIVHVAQMKSFHEATMEWHSPQALVSGSAETASEKGQQKIKNNIRGTRSTCLDRSTTSD</sequence>
<dbReference type="Proteomes" id="UP001234178">
    <property type="component" value="Unassembled WGS sequence"/>
</dbReference>
<gene>
    <name evidence="2" type="ORF">OUZ56_024305</name>
</gene>
<evidence type="ECO:0000313" key="2">
    <source>
        <dbReference type="EMBL" id="KAK4030919.1"/>
    </source>
</evidence>
<feature type="region of interest" description="Disordered" evidence="1">
    <location>
        <begin position="1"/>
        <end position="44"/>
    </location>
</feature>
<reference evidence="2 3" key="1">
    <citation type="journal article" date="2023" name="Nucleic Acids Res.">
        <title>The hologenome of Daphnia magna reveals possible DNA methylation and microbiome-mediated evolution of the host genome.</title>
        <authorList>
            <person name="Chaturvedi A."/>
            <person name="Li X."/>
            <person name="Dhandapani V."/>
            <person name="Marshall H."/>
            <person name="Kissane S."/>
            <person name="Cuenca-Cambronero M."/>
            <person name="Asole G."/>
            <person name="Calvet F."/>
            <person name="Ruiz-Romero M."/>
            <person name="Marangio P."/>
            <person name="Guigo R."/>
            <person name="Rago D."/>
            <person name="Mirbahai L."/>
            <person name="Eastwood N."/>
            <person name="Colbourne J.K."/>
            <person name="Zhou J."/>
            <person name="Mallon E."/>
            <person name="Orsini L."/>
        </authorList>
    </citation>
    <scope>NUCLEOTIDE SEQUENCE [LARGE SCALE GENOMIC DNA]</scope>
    <source>
        <strain evidence="2">LRV0_1</strain>
    </source>
</reference>
<keyword evidence="3" id="KW-1185">Reference proteome</keyword>
<evidence type="ECO:0000256" key="1">
    <source>
        <dbReference type="SAM" id="MobiDB-lite"/>
    </source>
</evidence>
<proteinExistence type="predicted"/>
<feature type="compositionally biased region" description="Polar residues" evidence="1">
    <location>
        <begin position="35"/>
        <end position="44"/>
    </location>
</feature>
<dbReference type="EMBL" id="JAOYFB010000039">
    <property type="protein sequence ID" value="KAK4030919.1"/>
    <property type="molecule type" value="Genomic_DNA"/>
</dbReference>